<proteinExistence type="predicted"/>
<gene>
    <name evidence="2" type="ORF">EJ03DRAFT_243371</name>
</gene>
<feature type="domain" description="DUF1254" evidence="1">
    <location>
        <begin position="35"/>
        <end position="78"/>
    </location>
</feature>
<dbReference type="OrthoDB" id="2018906at2759"/>
<organism evidence="2 3">
    <name type="scientific">Teratosphaeria nubilosa</name>
    <dbReference type="NCBI Taxonomy" id="161662"/>
    <lineage>
        <taxon>Eukaryota</taxon>
        <taxon>Fungi</taxon>
        <taxon>Dikarya</taxon>
        <taxon>Ascomycota</taxon>
        <taxon>Pezizomycotina</taxon>
        <taxon>Dothideomycetes</taxon>
        <taxon>Dothideomycetidae</taxon>
        <taxon>Mycosphaerellales</taxon>
        <taxon>Teratosphaeriaceae</taxon>
        <taxon>Teratosphaeria</taxon>
    </lineage>
</organism>
<protein>
    <recommendedName>
        <fullName evidence="1">DUF1254 domain-containing protein</fullName>
    </recommendedName>
</protein>
<accession>A0A6G1KUJ8</accession>
<evidence type="ECO:0000313" key="3">
    <source>
        <dbReference type="Proteomes" id="UP000799436"/>
    </source>
</evidence>
<dbReference type="InterPro" id="IPR010679">
    <property type="entry name" value="DUF1254"/>
</dbReference>
<dbReference type="SUPFAM" id="SSF160935">
    <property type="entry name" value="VPA0735-like"/>
    <property type="match status" value="1"/>
</dbReference>
<keyword evidence="3" id="KW-1185">Reference proteome</keyword>
<feature type="non-terminal residue" evidence="2">
    <location>
        <position position="1"/>
    </location>
</feature>
<dbReference type="Pfam" id="PF06863">
    <property type="entry name" value="DUF1254"/>
    <property type="match status" value="1"/>
</dbReference>
<reference evidence="2" key="1">
    <citation type="journal article" date="2020" name="Stud. Mycol.">
        <title>101 Dothideomycetes genomes: a test case for predicting lifestyles and emergence of pathogens.</title>
        <authorList>
            <person name="Haridas S."/>
            <person name="Albert R."/>
            <person name="Binder M."/>
            <person name="Bloem J."/>
            <person name="Labutti K."/>
            <person name="Salamov A."/>
            <person name="Andreopoulos B."/>
            <person name="Baker S."/>
            <person name="Barry K."/>
            <person name="Bills G."/>
            <person name="Bluhm B."/>
            <person name="Cannon C."/>
            <person name="Castanera R."/>
            <person name="Culley D."/>
            <person name="Daum C."/>
            <person name="Ezra D."/>
            <person name="Gonzalez J."/>
            <person name="Henrissat B."/>
            <person name="Kuo A."/>
            <person name="Liang C."/>
            <person name="Lipzen A."/>
            <person name="Lutzoni F."/>
            <person name="Magnuson J."/>
            <person name="Mondo S."/>
            <person name="Nolan M."/>
            <person name="Ohm R."/>
            <person name="Pangilinan J."/>
            <person name="Park H.-J."/>
            <person name="Ramirez L."/>
            <person name="Alfaro M."/>
            <person name="Sun H."/>
            <person name="Tritt A."/>
            <person name="Yoshinaga Y."/>
            <person name="Zwiers L.-H."/>
            <person name="Turgeon B."/>
            <person name="Goodwin S."/>
            <person name="Spatafora J."/>
            <person name="Crous P."/>
            <person name="Grigoriev I."/>
        </authorList>
    </citation>
    <scope>NUCLEOTIDE SEQUENCE</scope>
    <source>
        <strain evidence="2">CBS 116005</strain>
    </source>
</reference>
<evidence type="ECO:0000313" key="2">
    <source>
        <dbReference type="EMBL" id="KAF2763838.1"/>
    </source>
</evidence>
<name>A0A6G1KUJ8_9PEZI</name>
<dbReference type="Proteomes" id="UP000799436">
    <property type="component" value="Unassembled WGS sequence"/>
</dbReference>
<dbReference type="EMBL" id="ML995958">
    <property type="protein sequence ID" value="KAF2763838.1"/>
    <property type="molecule type" value="Genomic_DNA"/>
</dbReference>
<feature type="non-terminal residue" evidence="2">
    <location>
        <position position="79"/>
    </location>
</feature>
<sequence length="79" mass="8358">NTTPQNATAFSLLYGYPLIGFQKFAAPLVANIGANQVVHSRSLSTAASTAVVKPNVDTLYSAGIFDLGHSDVHMQLPKI</sequence>
<dbReference type="AlphaFoldDB" id="A0A6G1KUJ8"/>
<evidence type="ECO:0000259" key="1">
    <source>
        <dbReference type="Pfam" id="PF06863"/>
    </source>
</evidence>